<sequence>MTDIHPTPLERAARAMYDNVQPDWDWSDPDAEPMRKMYRDNVRVAFMAVMQPSVAMIAKGNVRMESADCLAVWQTMVAAMVQES</sequence>
<organism evidence="1 2">
    <name type="scientific">Novosphingobium humi</name>
    <dbReference type="NCBI Taxonomy" id="2282397"/>
    <lineage>
        <taxon>Bacteria</taxon>
        <taxon>Pseudomonadati</taxon>
        <taxon>Pseudomonadota</taxon>
        <taxon>Alphaproteobacteria</taxon>
        <taxon>Sphingomonadales</taxon>
        <taxon>Sphingomonadaceae</taxon>
        <taxon>Novosphingobium</taxon>
    </lineage>
</organism>
<evidence type="ECO:0000313" key="2">
    <source>
        <dbReference type="Proteomes" id="UP001218231"/>
    </source>
</evidence>
<proteinExistence type="predicted"/>
<dbReference type="EMBL" id="CP117418">
    <property type="protein sequence ID" value="WCT79892.1"/>
    <property type="molecule type" value="Genomic_DNA"/>
</dbReference>
<keyword evidence="1" id="KW-0614">Plasmid</keyword>
<name>A0ABY7U330_9SPHN</name>
<gene>
    <name evidence="1" type="ORF">PQ457_17670</name>
</gene>
<reference evidence="1 2" key="1">
    <citation type="submission" date="2023-02" db="EMBL/GenBank/DDBJ databases">
        <title>Genome sequence of Novosphingobium humi KACC 19094.</title>
        <authorList>
            <person name="Kim S."/>
            <person name="Heo J."/>
            <person name="Kwon S.-W."/>
        </authorList>
    </citation>
    <scope>NUCLEOTIDE SEQUENCE [LARGE SCALE GENOMIC DNA]</scope>
    <source>
        <strain evidence="1 2">KACC 19094</strain>
        <plasmid evidence="1 2">unnamed1</plasmid>
    </source>
</reference>
<keyword evidence="2" id="KW-1185">Reference proteome</keyword>
<geneLocation type="plasmid" evidence="1 2">
    <name>unnamed1</name>
</geneLocation>
<dbReference type="RefSeq" id="WP_273620164.1">
    <property type="nucleotide sequence ID" value="NZ_CP117418.1"/>
</dbReference>
<accession>A0ABY7U330</accession>
<evidence type="ECO:0000313" key="1">
    <source>
        <dbReference type="EMBL" id="WCT79892.1"/>
    </source>
</evidence>
<protein>
    <submittedName>
        <fullName evidence="1">Uncharacterized protein</fullName>
    </submittedName>
</protein>
<dbReference type="Proteomes" id="UP001218231">
    <property type="component" value="Plasmid unnamed1"/>
</dbReference>